<evidence type="ECO:0000313" key="4">
    <source>
        <dbReference type="EMBL" id="MEK0145146.1"/>
    </source>
</evidence>
<feature type="compositionally biased region" description="Low complexity" evidence="1">
    <location>
        <begin position="85"/>
        <end position="95"/>
    </location>
</feature>
<feature type="compositionally biased region" description="Polar residues" evidence="1">
    <location>
        <begin position="62"/>
        <end position="79"/>
    </location>
</feature>
<feature type="transmembrane region" description="Helical" evidence="2">
    <location>
        <begin position="261"/>
        <end position="286"/>
    </location>
</feature>
<dbReference type="EMBL" id="JAKMUZ010000010">
    <property type="protein sequence ID" value="MCZ9296168.1"/>
    <property type="molecule type" value="Genomic_DNA"/>
</dbReference>
<proteinExistence type="predicted"/>
<dbReference type="InterPro" id="IPR025557">
    <property type="entry name" value="DUF4282"/>
</dbReference>
<feature type="compositionally biased region" description="Polar residues" evidence="1">
    <location>
        <begin position="96"/>
        <end position="109"/>
    </location>
</feature>
<feature type="transmembrane region" description="Helical" evidence="2">
    <location>
        <begin position="221"/>
        <end position="249"/>
    </location>
</feature>
<dbReference type="Proteomes" id="UP001146439">
    <property type="component" value="Unassembled WGS sequence"/>
</dbReference>
<evidence type="ECO:0000313" key="3">
    <source>
        <dbReference type="EMBL" id="MCZ9296168.1"/>
    </source>
</evidence>
<keyword evidence="6" id="KW-1185">Reference proteome</keyword>
<gene>
    <name evidence="3" type="ORF">L8V22_06275</name>
    <name evidence="4" type="ORF">WMQ01_03535</name>
</gene>
<comment type="caution">
    <text evidence="3">The sequence shown here is derived from an EMBL/GenBank/DDBJ whole genome shotgun (WGS) entry which is preliminary data.</text>
</comment>
<dbReference type="RefSeq" id="WP_238801217.1">
    <property type="nucleotide sequence ID" value="NZ_JAKMUZ010000010.1"/>
</dbReference>
<feature type="region of interest" description="Disordered" evidence="1">
    <location>
        <begin position="1"/>
        <end position="175"/>
    </location>
</feature>
<dbReference type="Proteomes" id="UP001371299">
    <property type="component" value="Unassembled WGS sequence"/>
</dbReference>
<evidence type="ECO:0000313" key="5">
    <source>
        <dbReference type="Proteomes" id="UP001146439"/>
    </source>
</evidence>
<keyword evidence="2" id="KW-0812">Transmembrane</keyword>
<protein>
    <submittedName>
        <fullName evidence="3">DUF4282 domain-containing protein</fullName>
    </submittedName>
</protein>
<feature type="compositionally biased region" description="Polar residues" evidence="1">
    <location>
        <begin position="134"/>
        <end position="144"/>
    </location>
</feature>
<feature type="compositionally biased region" description="Basic and acidic residues" evidence="1">
    <location>
        <begin position="19"/>
        <end position="30"/>
    </location>
</feature>
<evidence type="ECO:0000256" key="2">
    <source>
        <dbReference type="SAM" id="Phobius"/>
    </source>
</evidence>
<reference evidence="3" key="1">
    <citation type="submission" date="2022-02" db="EMBL/GenBank/DDBJ databases">
        <title>Corynebacterium sp. from urogenital microbiome.</title>
        <authorList>
            <person name="Cappelli E.A."/>
            <person name="Ribeiro T.G."/>
            <person name="Peixe L."/>
        </authorList>
    </citation>
    <scope>NUCLEOTIDE SEQUENCE</scope>
    <source>
        <strain evidence="3">C21Ua_68</strain>
    </source>
</reference>
<dbReference type="EMBL" id="JBBMGJ010000005">
    <property type="protein sequence ID" value="MEK0145146.1"/>
    <property type="molecule type" value="Genomic_DNA"/>
</dbReference>
<sequence>MADNDFNSDGFRKGFSPRDFSEAPRHRAQDAAKNAEGTNTAEVNETKELGSFDIGETKSFGHTDQSGDSGNPQDLSSQKPAEGDSSAATAASSSTGNSDFWATQSSTAGQGAASRAHNPFTDSVSTDAAADGNQFGSAQTTNEQPAFGGYAQQQSTSQGFGEFPSGSDATTGSGQVLGSKNSRMSGALKSLGKKDGLLGGLFEFEFKHFLTITHVKEIYKVAMILGGIMWILHLLGAFLFATAMGIYGISEDSVSAIFGSIFAFIFLAVLCTIIYYAFMVAIRLFLEAMVANVRIAQNTGDILDKMD</sequence>
<dbReference type="AlphaFoldDB" id="A0A9X3M042"/>
<name>A0A9X3M042_9CORY</name>
<evidence type="ECO:0000313" key="6">
    <source>
        <dbReference type="Proteomes" id="UP001371299"/>
    </source>
</evidence>
<evidence type="ECO:0000256" key="1">
    <source>
        <dbReference type="SAM" id="MobiDB-lite"/>
    </source>
</evidence>
<organism evidence="3 5">
    <name type="scientific">Corynebacterium yonathiae</name>
    <dbReference type="NCBI Taxonomy" id="2913504"/>
    <lineage>
        <taxon>Bacteria</taxon>
        <taxon>Bacillati</taxon>
        <taxon>Actinomycetota</taxon>
        <taxon>Actinomycetes</taxon>
        <taxon>Mycobacteriales</taxon>
        <taxon>Corynebacteriaceae</taxon>
        <taxon>Corynebacterium</taxon>
    </lineage>
</organism>
<dbReference type="Pfam" id="PF14110">
    <property type="entry name" value="DUF4282"/>
    <property type="match status" value="1"/>
</dbReference>
<keyword evidence="2" id="KW-1133">Transmembrane helix</keyword>
<reference evidence="4 6" key="2">
    <citation type="submission" date="2024-01" db="EMBL/GenBank/DDBJ databases">
        <title>Description of two novel Corynebacterium species isolated from human nasal passages and skin.</title>
        <authorList>
            <person name="Popowitch E."/>
            <person name="Tran T.H."/>
            <person name="Escapa I.F."/>
            <person name="Bhatt E."/>
            <person name="Sozat A.K."/>
            <person name="Roberts A.Q."/>
            <person name="Segre J.A."/>
            <person name="Kong H."/>
            <person name="Conlan S."/>
            <person name="Lemon K.P."/>
            <person name="Kelly M.S."/>
        </authorList>
    </citation>
    <scope>NUCLEOTIDE SEQUENCE [LARGE SCALE GENOMIC DNA]</scope>
    <source>
        <strain evidence="4 6">KPL2619</strain>
    </source>
</reference>
<accession>A0A9X3M042</accession>
<keyword evidence="2" id="KW-0472">Membrane</keyword>
<feature type="compositionally biased region" description="Basic and acidic residues" evidence="1">
    <location>
        <begin position="44"/>
        <end position="61"/>
    </location>
</feature>